<protein>
    <submittedName>
        <fullName evidence="2">Uncharacterized protein</fullName>
    </submittedName>
</protein>
<dbReference type="Proteomes" id="UP000245207">
    <property type="component" value="Unassembled WGS sequence"/>
</dbReference>
<dbReference type="AlphaFoldDB" id="A0A2U1MVW2"/>
<evidence type="ECO:0000256" key="1">
    <source>
        <dbReference type="SAM" id="MobiDB-lite"/>
    </source>
</evidence>
<evidence type="ECO:0000313" key="2">
    <source>
        <dbReference type="EMBL" id="PWA65379.1"/>
    </source>
</evidence>
<evidence type="ECO:0000313" key="3">
    <source>
        <dbReference type="Proteomes" id="UP000245207"/>
    </source>
</evidence>
<gene>
    <name evidence="2" type="ORF">CTI12_AA310950</name>
</gene>
<comment type="caution">
    <text evidence="2">The sequence shown here is derived from an EMBL/GenBank/DDBJ whole genome shotgun (WGS) entry which is preliminary data.</text>
</comment>
<organism evidence="2 3">
    <name type="scientific">Artemisia annua</name>
    <name type="common">Sweet wormwood</name>
    <dbReference type="NCBI Taxonomy" id="35608"/>
    <lineage>
        <taxon>Eukaryota</taxon>
        <taxon>Viridiplantae</taxon>
        <taxon>Streptophyta</taxon>
        <taxon>Embryophyta</taxon>
        <taxon>Tracheophyta</taxon>
        <taxon>Spermatophyta</taxon>
        <taxon>Magnoliopsida</taxon>
        <taxon>eudicotyledons</taxon>
        <taxon>Gunneridae</taxon>
        <taxon>Pentapetalae</taxon>
        <taxon>asterids</taxon>
        <taxon>campanulids</taxon>
        <taxon>Asterales</taxon>
        <taxon>Asteraceae</taxon>
        <taxon>Asteroideae</taxon>
        <taxon>Anthemideae</taxon>
        <taxon>Artemisiinae</taxon>
        <taxon>Artemisia</taxon>
    </lineage>
</organism>
<dbReference type="PANTHER" id="PTHR36856">
    <property type="entry name" value="OS07G0175200 PROTEIN"/>
    <property type="match status" value="1"/>
</dbReference>
<feature type="region of interest" description="Disordered" evidence="1">
    <location>
        <begin position="1"/>
        <end position="24"/>
    </location>
</feature>
<dbReference type="PANTHER" id="PTHR36856:SF2">
    <property type="match status" value="1"/>
</dbReference>
<sequence length="74" mass="7990">MGGVDGGSDEVKNRGDGGVNSSDMDEAIKKCLEKKQGDYSKCKQRFQALNTSPKKSSNKPLFPLRLRAGSLTDV</sequence>
<accession>A0A2U1MVW2</accession>
<feature type="region of interest" description="Disordered" evidence="1">
    <location>
        <begin position="48"/>
        <end position="74"/>
    </location>
</feature>
<name>A0A2U1MVW2_ARTAN</name>
<reference evidence="2 3" key="1">
    <citation type="journal article" date="2018" name="Mol. Plant">
        <title>The genome of Artemisia annua provides insight into the evolution of Asteraceae family and artemisinin biosynthesis.</title>
        <authorList>
            <person name="Shen Q."/>
            <person name="Zhang L."/>
            <person name="Liao Z."/>
            <person name="Wang S."/>
            <person name="Yan T."/>
            <person name="Shi P."/>
            <person name="Liu M."/>
            <person name="Fu X."/>
            <person name="Pan Q."/>
            <person name="Wang Y."/>
            <person name="Lv Z."/>
            <person name="Lu X."/>
            <person name="Zhang F."/>
            <person name="Jiang W."/>
            <person name="Ma Y."/>
            <person name="Chen M."/>
            <person name="Hao X."/>
            <person name="Li L."/>
            <person name="Tang Y."/>
            <person name="Lv G."/>
            <person name="Zhou Y."/>
            <person name="Sun X."/>
            <person name="Brodelius P.E."/>
            <person name="Rose J.K.C."/>
            <person name="Tang K."/>
        </authorList>
    </citation>
    <scope>NUCLEOTIDE SEQUENCE [LARGE SCALE GENOMIC DNA]</scope>
    <source>
        <strain evidence="3">cv. Huhao1</strain>
        <tissue evidence="2">Leaf</tissue>
    </source>
</reference>
<keyword evidence="3" id="KW-1185">Reference proteome</keyword>
<dbReference type="EMBL" id="PKPP01004238">
    <property type="protein sequence ID" value="PWA65379.1"/>
    <property type="molecule type" value="Genomic_DNA"/>
</dbReference>
<feature type="compositionally biased region" description="Polar residues" evidence="1">
    <location>
        <begin position="48"/>
        <end position="59"/>
    </location>
</feature>
<proteinExistence type="predicted"/>
<dbReference type="OrthoDB" id="2262048at2759"/>